<protein>
    <submittedName>
        <fullName evidence="1">Uncharacterized protein</fullName>
    </submittedName>
</protein>
<proteinExistence type="predicted"/>
<evidence type="ECO:0000313" key="2">
    <source>
        <dbReference type="Proteomes" id="UP000184386"/>
    </source>
</evidence>
<dbReference type="AlphaFoldDB" id="A0A1M7D029"/>
<dbReference type="EMBL" id="FRAC01000048">
    <property type="protein sequence ID" value="SHL72820.1"/>
    <property type="molecule type" value="Genomic_DNA"/>
</dbReference>
<keyword evidence="2" id="KW-1185">Reference proteome</keyword>
<dbReference type="RefSeq" id="WP_073280446.1">
    <property type="nucleotide sequence ID" value="NZ_FRAC01000048.1"/>
</dbReference>
<dbReference type="Proteomes" id="UP000184386">
    <property type="component" value="Unassembled WGS sequence"/>
</dbReference>
<reference evidence="1 2" key="1">
    <citation type="submission" date="2016-11" db="EMBL/GenBank/DDBJ databases">
        <authorList>
            <person name="Jaros S."/>
            <person name="Januszkiewicz K."/>
            <person name="Wedrychowicz H."/>
        </authorList>
    </citation>
    <scope>NUCLEOTIDE SEQUENCE [LARGE SCALE GENOMIC DNA]</scope>
    <source>
        <strain evidence="1 2">DSM 15929</strain>
    </source>
</reference>
<name>A0A1M7D029_9FIRM</name>
<evidence type="ECO:0000313" key="1">
    <source>
        <dbReference type="EMBL" id="SHL72820.1"/>
    </source>
</evidence>
<organism evidence="1 2">
    <name type="scientific">Anaerocolumna jejuensis DSM 15929</name>
    <dbReference type="NCBI Taxonomy" id="1121322"/>
    <lineage>
        <taxon>Bacteria</taxon>
        <taxon>Bacillati</taxon>
        <taxon>Bacillota</taxon>
        <taxon>Clostridia</taxon>
        <taxon>Lachnospirales</taxon>
        <taxon>Lachnospiraceae</taxon>
        <taxon>Anaerocolumna</taxon>
    </lineage>
</organism>
<accession>A0A1M7D029</accession>
<sequence>MELLEFAEEFPEIYTMLNDNVNDTIDYNNMNGEETLLSLDNMVDSLLTQYEENNYYGFDTVDSQQIDGFGRDGFGRDGRGRRRRRRRFREFNLRDILRLLFFRNLFDRRRH</sequence>
<dbReference type="OrthoDB" id="2065827at2"/>
<gene>
    <name evidence="1" type="ORF">SAMN02745136_05569</name>
</gene>